<dbReference type="Pfam" id="PF25597">
    <property type="entry name" value="SH3_retrovirus"/>
    <property type="match status" value="1"/>
</dbReference>
<organism evidence="3 4">
    <name type="scientific">Cajanus cajan</name>
    <name type="common">Pigeon pea</name>
    <name type="synonym">Cajanus indicus</name>
    <dbReference type="NCBI Taxonomy" id="3821"/>
    <lineage>
        <taxon>Eukaryota</taxon>
        <taxon>Viridiplantae</taxon>
        <taxon>Streptophyta</taxon>
        <taxon>Embryophyta</taxon>
        <taxon>Tracheophyta</taxon>
        <taxon>Spermatophyta</taxon>
        <taxon>Magnoliopsida</taxon>
        <taxon>eudicotyledons</taxon>
        <taxon>Gunneridae</taxon>
        <taxon>Pentapetalae</taxon>
        <taxon>rosids</taxon>
        <taxon>fabids</taxon>
        <taxon>Fabales</taxon>
        <taxon>Fabaceae</taxon>
        <taxon>Papilionoideae</taxon>
        <taxon>50 kb inversion clade</taxon>
        <taxon>NPAAA clade</taxon>
        <taxon>indigoferoid/millettioid clade</taxon>
        <taxon>Phaseoleae</taxon>
        <taxon>Cajanus</taxon>
    </lineage>
</organism>
<feature type="region of interest" description="Disordered" evidence="1">
    <location>
        <begin position="465"/>
        <end position="555"/>
    </location>
</feature>
<dbReference type="OMA" id="RSFDEYC"/>
<dbReference type="GO" id="GO:0015074">
    <property type="term" value="P:DNA integration"/>
    <property type="evidence" value="ECO:0007669"/>
    <property type="project" value="InterPro"/>
</dbReference>
<sequence length="555" mass="62601">HLYFHSHMNAKAHQLRTELRNTNVDNQTISDYTFRIQTLVDALTAIGDSVSMKEHLDIILEGLPEEYESTVSLISSRFDLLSIEEVETLLLGHESHLEKFKKKVSASLNVTTPSYEPNPSIPHPQANLTHQDLRPQFAHRHGGRTNSRGGRFPNRGGRGRDKYTGFQCQVCHRYGHVASSCYYRFDETYVPSSPLESPQFTAANSGPWYNTKSAPANYISQPSQSSHSGHARLIFFHGKQHFVDAYTRFTWIYLIKNKAQTIGIFKQFHNMVKNQFQLPIKALQTNWGGEYRPFTAYLNDVGIQHRLICPHTHHQNGVVEHKHRHIVELGLTMLAKANLPMQFLDYAFLTSVYLINQLPSSSIQNEVPYQKLFNKIPDYHFLKVFGCSCFPHLRPYNKSKLQLRSQECLFLGYSTSHKGYKCLAANGRLYISKDVIFNEVKFPYKTLFSPSPTHASQDTVTIPLTVTNSPANTSSPSSSTQTHGSHSISPHTSSPNVVSESSTPVTPSNFPNTTPDLSPNSLPIPTQPPPEPASHPIIHPHNTHPMVTRAKDSIV</sequence>
<dbReference type="InterPro" id="IPR001584">
    <property type="entry name" value="Integrase_cat-core"/>
</dbReference>
<accession>A0A151RZ32</accession>
<protein>
    <submittedName>
        <fullName evidence="3">Retrovirus-related Pol polyprotein from transposon TNT 1-94</fullName>
    </submittedName>
</protein>
<evidence type="ECO:0000313" key="3">
    <source>
        <dbReference type="EMBL" id="KYP47805.1"/>
    </source>
</evidence>
<reference evidence="3" key="1">
    <citation type="journal article" date="2012" name="Nat. Biotechnol.">
        <title>Draft genome sequence of pigeonpea (Cajanus cajan), an orphan legume crop of resource-poor farmers.</title>
        <authorList>
            <person name="Varshney R.K."/>
            <person name="Chen W."/>
            <person name="Li Y."/>
            <person name="Bharti A.K."/>
            <person name="Saxena R.K."/>
            <person name="Schlueter J.A."/>
            <person name="Donoghue M.T."/>
            <person name="Azam S."/>
            <person name="Fan G."/>
            <person name="Whaley A.M."/>
            <person name="Farmer A.D."/>
            <person name="Sheridan J."/>
            <person name="Iwata A."/>
            <person name="Tuteja R."/>
            <person name="Penmetsa R.V."/>
            <person name="Wu W."/>
            <person name="Upadhyaya H.D."/>
            <person name="Yang S.P."/>
            <person name="Shah T."/>
            <person name="Saxena K.B."/>
            <person name="Michael T."/>
            <person name="McCombie W.R."/>
            <person name="Yang B."/>
            <person name="Zhang G."/>
            <person name="Yang H."/>
            <person name="Wang J."/>
            <person name="Spillane C."/>
            <person name="Cook D.R."/>
            <person name="May G.D."/>
            <person name="Xu X."/>
            <person name="Jackson S.A."/>
        </authorList>
    </citation>
    <scope>NUCLEOTIDE SEQUENCE [LARGE SCALE GENOMIC DNA]</scope>
</reference>
<evidence type="ECO:0000313" key="4">
    <source>
        <dbReference type="Proteomes" id="UP000075243"/>
    </source>
</evidence>
<dbReference type="Proteomes" id="UP000075243">
    <property type="component" value="Unassembled WGS sequence"/>
</dbReference>
<feature type="region of interest" description="Disordered" evidence="1">
    <location>
        <begin position="138"/>
        <end position="158"/>
    </location>
</feature>
<dbReference type="Gene3D" id="3.30.420.10">
    <property type="entry name" value="Ribonuclease H-like superfamily/Ribonuclease H"/>
    <property type="match status" value="1"/>
</dbReference>
<dbReference type="PROSITE" id="PS50994">
    <property type="entry name" value="INTEGRASE"/>
    <property type="match status" value="1"/>
</dbReference>
<evidence type="ECO:0000256" key="1">
    <source>
        <dbReference type="SAM" id="MobiDB-lite"/>
    </source>
</evidence>
<dbReference type="InterPro" id="IPR012337">
    <property type="entry name" value="RNaseH-like_sf"/>
</dbReference>
<name>A0A151RZ32_CAJCA</name>
<feature type="domain" description="Integrase catalytic" evidence="2">
    <location>
        <begin position="211"/>
        <end position="376"/>
    </location>
</feature>
<feature type="non-terminal residue" evidence="3">
    <location>
        <position position="1"/>
    </location>
</feature>
<dbReference type="EMBL" id="KQ483517">
    <property type="protein sequence ID" value="KYP47805.1"/>
    <property type="molecule type" value="Genomic_DNA"/>
</dbReference>
<dbReference type="PANTHER" id="PTHR42648:SF26">
    <property type="entry name" value="INTEGRASE CATALYTIC DOMAIN-CONTAINING PROTEIN"/>
    <property type="match status" value="1"/>
</dbReference>
<feature type="compositionally biased region" description="Polar residues" evidence="1">
    <location>
        <begin position="510"/>
        <end position="524"/>
    </location>
</feature>
<feature type="compositionally biased region" description="Low complexity" evidence="1">
    <location>
        <begin position="465"/>
        <end position="509"/>
    </location>
</feature>
<dbReference type="InterPro" id="IPR039537">
    <property type="entry name" value="Retrotran_Ty1/copia-like"/>
</dbReference>
<gene>
    <name evidence="3" type="ORF">KK1_030569</name>
</gene>
<dbReference type="Pfam" id="PF14223">
    <property type="entry name" value="Retrotran_gag_2"/>
    <property type="match status" value="1"/>
</dbReference>
<dbReference type="GO" id="GO:0003676">
    <property type="term" value="F:nucleic acid binding"/>
    <property type="evidence" value="ECO:0007669"/>
    <property type="project" value="InterPro"/>
</dbReference>
<dbReference type="Gramene" id="C.cajan_29758.t">
    <property type="protein sequence ID" value="C.cajan_29758.t"/>
    <property type="gene ID" value="C.cajan_29758"/>
</dbReference>
<dbReference type="InterPro" id="IPR036397">
    <property type="entry name" value="RNaseH_sf"/>
</dbReference>
<dbReference type="AlphaFoldDB" id="A0A151RZ32"/>
<dbReference type="STRING" id="3821.A0A151RZ32"/>
<dbReference type="SUPFAM" id="SSF53098">
    <property type="entry name" value="Ribonuclease H-like"/>
    <property type="match status" value="1"/>
</dbReference>
<dbReference type="InterPro" id="IPR057670">
    <property type="entry name" value="SH3_retrovirus"/>
</dbReference>
<evidence type="ECO:0000259" key="2">
    <source>
        <dbReference type="PROSITE" id="PS50994"/>
    </source>
</evidence>
<proteinExistence type="predicted"/>
<dbReference type="PANTHER" id="PTHR42648">
    <property type="entry name" value="TRANSPOSASE, PUTATIVE-RELATED"/>
    <property type="match status" value="1"/>
</dbReference>
<keyword evidence="4" id="KW-1185">Reference proteome</keyword>